<organism evidence="14 15">
    <name type="scientific">Sneathia vaginalis</name>
    <dbReference type="NCBI Taxonomy" id="187101"/>
    <lineage>
        <taxon>Bacteria</taxon>
        <taxon>Fusobacteriati</taxon>
        <taxon>Fusobacteriota</taxon>
        <taxon>Fusobacteriia</taxon>
        <taxon>Fusobacteriales</taxon>
        <taxon>Leptotrichiaceae</taxon>
        <taxon>Sneathia</taxon>
    </lineage>
</organism>
<reference evidence="14 15" key="1">
    <citation type="journal article" date="2012" name="BMC Genomics">
        <title>Genomic sequence analysis and characterization of Sneathia amnii sp. nov.</title>
        <authorList>
            <consortium name="Vaginal Microbiome Consortium (additional members)"/>
            <person name="Harwich M.D.Jr."/>
            <person name="Serrano M.G."/>
            <person name="Fettweis J.M."/>
            <person name="Alves J.M."/>
            <person name="Reimers M.A."/>
            <person name="Buck G.A."/>
            <person name="Jefferson K.K."/>
        </authorList>
    </citation>
    <scope>NUCLEOTIDE SEQUENCE [LARGE SCALE GENOMIC DNA]</scope>
    <source>
        <strain evidence="14 15">SN35</strain>
    </source>
</reference>
<evidence type="ECO:0000256" key="1">
    <source>
        <dbReference type="ARBA" id="ARBA00004651"/>
    </source>
</evidence>
<feature type="compositionally biased region" description="Acidic residues" evidence="10">
    <location>
        <begin position="310"/>
        <end position="335"/>
    </location>
</feature>
<feature type="region of interest" description="Disordered" evidence="10">
    <location>
        <begin position="296"/>
        <end position="335"/>
    </location>
</feature>
<evidence type="ECO:0000256" key="6">
    <source>
        <dbReference type="ARBA" id="ARBA00022692"/>
    </source>
</evidence>
<dbReference type="PATRIC" id="fig|1069640.6.peg.760"/>
<dbReference type="PANTHER" id="PTHR47755">
    <property type="entry name" value="CELL DIVISION PROTEIN FTSX"/>
    <property type="match status" value="1"/>
</dbReference>
<feature type="transmembrane region" description="Helical" evidence="11">
    <location>
        <begin position="254"/>
        <end position="275"/>
    </location>
</feature>
<keyword evidence="8 11" id="KW-0472">Membrane</keyword>
<evidence type="ECO:0000256" key="8">
    <source>
        <dbReference type="ARBA" id="ARBA00023136"/>
    </source>
</evidence>
<evidence type="ECO:0000256" key="4">
    <source>
        <dbReference type="ARBA" id="ARBA00022475"/>
    </source>
</evidence>
<dbReference type="PANTHER" id="PTHR47755:SF1">
    <property type="entry name" value="CELL DIVISION PROTEIN FTSX"/>
    <property type="match status" value="1"/>
</dbReference>
<protein>
    <recommendedName>
        <fullName evidence="3">Cell division protein FtsX</fullName>
    </recommendedName>
</protein>
<sequence length="335" mass="37962">MQDNKKYTKKLTDKGTFLSAIITLTIVFIVIEFISFGLLNLQEYSSTQVSTNQVIVYLNDLDENTKNELSKKLVELPGVSSVRYESKEIALKAAVKELGVAVNEEENPLSDAFFVYINKSVKLDQLKSSLLNMPEISAIDFRTKALEQSLNFAKGIDSLTIKASSVCIVVGLFMIYNIVGLSIKSRKKEIHELLEDGVKPRKLKKKFFFESITTIFVSTILSFGIYQGIRQLLVNNIKQILPGYSATTSIIDEVIVAAILFVVAVIISLFISFFAMNRYFKISSLEKIIDKEEVEEKNEIEEIKNSENVDEKEEIESEDEDEMIGEDENENNWEV</sequence>
<proteinExistence type="inferred from homology"/>
<dbReference type="GO" id="GO:0005886">
    <property type="term" value="C:plasma membrane"/>
    <property type="evidence" value="ECO:0007669"/>
    <property type="project" value="UniProtKB-SubCell"/>
</dbReference>
<evidence type="ECO:0000256" key="9">
    <source>
        <dbReference type="ARBA" id="ARBA00023306"/>
    </source>
</evidence>
<evidence type="ECO:0000256" key="11">
    <source>
        <dbReference type="SAM" id="Phobius"/>
    </source>
</evidence>
<evidence type="ECO:0000256" key="10">
    <source>
        <dbReference type="SAM" id="MobiDB-lite"/>
    </source>
</evidence>
<keyword evidence="7 11" id="KW-1133">Transmembrane helix</keyword>
<dbReference type="EMBL" id="CP011280">
    <property type="protein sequence ID" value="AKC95641.1"/>
    <property type="molecule type" value="Genomic_DNA"/>
</dbReference>
<dbReference type="Pfam" id="PF18075">
    <property type="entry name" value="FtsX_ECD"/>
    <property type="match status" value="1"/>
</dbReference>
<dbReference type="Pfam" id="PF02687">
    <property type="entry name" value="FtsX"/>
    <property type="match status" value="1"/>
</dbReference>
<feature type="domain" description="FtsX extracellular" evidence="13">
    <location>
        <begin position="53"/>
        <end position="138"/>
    </location>
</feature>
<feature type="transmembrane region" description="Helical" evidence="11">
    <location>
        <begin position="207"/>
        <end position="226"/>
    </location>
</feature>
<dbReference type="InterPro" id="IPR003838">
    <property type="entry name" value="ABC3_permease_C"/>
</dbReference>
<feature type="transmembrane region" description="Helical" evidence="11">
    <location>
        <begin position="159"/>
        <end position="179"/>
    </location>
</feature>
<feature type="domain" description="ABC3 transporter permease C-terminal" evidence="12">
    <location>
        <begin position="163"/>
        <end position="283"/>
    </location>
</feature>
<comment type="subcellular location">
    <subcellularLocation>
        <location evidence="1">Cell membrane</location>
        <topology evidence="1">Multi-pass membrane protein</topology>
    </subcellularLocation>
</comment>
<dbReference type="Proteomes" id="UP000033103">
    <property type="component" value="Chromosome"/>
</dbReference>
<gene>
    <name evidence="14" type="ORF">VC03_03845</name>
</gene>
<dbReference type="InterPro" id="IPR004513">
    <property type="entry name" value="FtsX"/>
</dbReference>
<dbReference type="OrthoDB" id="95525at2"/>
<dbReference type="AlphaFoldDB" id="A0A0E3ZA40"/>
<keyword evidence="9" id="KW-0131">Cell cycle</keyword>
<dbReference type="InterPro" id="IPR040690">
    <property type="entry name" value="FtsX_ECD"/>
</dbReference>
<keyword evidence="5" id="KW-0132">Cell division</keyword>
<dbReference type="RefSeq" id="WP_046328747.1">
    <property type="nucleotide sequence ID" value="NZ_CP011280.1"/>
</dbReference>
<evidence type="ECO:0000256" key="2">
    <source>
        <dbReference type="ARBA" id="ARBA00007379"/>
    </source>
</evidence>
<keyword evidence="15" id="KW-1185">Reference proteome</keyword>
<evidence type="ECO:0000259" key="12">
    <source>
        <dbReference type="Pfam" id="PF02687"/>
    </source>
</evidence>
<comment type="similarity">
    <text evidence="2">Belongs to the ABC-4 integral membrane protein family. FtsX subfamily.</text>
</comment>
<dbReference type="KEGG" id="sns:VC03_03845"/>
<dbReference type="STRING" id="187101.VC03_03845"/>
<evidence type="ECO:0000313" key="14">
    <source>
        <dbReference type="EMBL" id="AKC95641.1"/>
    </source>
</evidence>
<dbReference type="HOGENOM" id="CLU_828741_0_0_0"/>
<feature type="compositionally biased region" description="Basic and acidic residues" evidence="10">
    <location>
        <begin position="300"/>
        <end position="309"/>
    </location>
</feature>
<evidence type="ECO:0000256" key="5">
    <source>
        <dbReference type="ARBA" id="ARBA00022618"/>
    </source>
</evidence>
<dbReference type="Gene3D" id="3.30.70.3040">
    <property type="match status" value="1"/>
</dbReference>
<evidence type="ECO:0000256" key="7">
    <source>
        <dbReference type="ARBA" id="ARBA00022989"/>
    </source>
</evidence>
<dbReference type="GO" id="GO:0051301">
    <property type="term" value="P:cell division"/>
    <property type="evidence" value="ECO:0007669"/>
    <property type="project" value="UniProtKB-KW"/>
</dbReference>
<feature type="transmembrane region" description="Helical" evidence="11">
    <location>
        <begin position="16"/>
        <end position="39"/>
    </location>
</feature>
<evidence type="ECO:0000313" key="15">
    <source>
        <dbReference type="Proteomes" id="UP000033103"/>
    </source>
</evidence>
<keyword evidence="4" id="KW-1003">Cell membrane</keyword>
<name>A0A0E3ZA40_9FUSO</name>
<evidence type="ECO:0000259" key="13">
    <source>
        <dbReference type="Pfam" id="PF18075"/>
    </source>
</evidence>
<evidence type="ECO:0000256" key="3">
    <source>
        <dbReference type="ARBA" id="ARBA00021907"/>
    </source>
</evidence>
<keyword evidence="6 11" id="KW-0812">Transmembrane</keyword>
<accession>A0A0E3ZA40</accession>